<proteinExistence type="predicted"/>
<dbReference type="EMBL" id="MU971365">
    <property type="protein sequence ID" value="KAK9237727.1"/>
    <property type="molecule type" value="Genomic_DNA"/>
</dbReference>
<evidence type="ECO:0000313" key="2">
    <source>
        <dbReference type="Proteomes" id="UP001433508"/>
    </source>
</evidence>
<reference evidence="2" key="1">
    <citation type="journal article" date="2024" name="Front. Bioeng. Biotechnol.">
        <title>Genome-scale model development and genomic sequencing of the oleaginous clade Lipomyces.</title>
        <authorList>
            <person name="Czajka J.J."/>
            <person name="Han Y."/>
            <person name="Kim J."/>
            <person name="Mondo S.J."/>
            <person name="Hofstad B.A."/>
            <person name="Robles A."/>
            <person name="Haridas S."/>
            <person name="Riley R."/>
            <person name="LaButti K."/>
            <person name="Pangilinan J."/>
            <person name="Andreopoulos W."/>
            <person name="Lipzen A."/>
            <person name="Yan J."/>
            <person name="Wang M."/>
            <person name="Ng V."/>
            <person name="Grigoriev I.V."/>
            <person name="Spatafora J.W."/>
            <person name="Magnuson J.K."/>
            <person name="Baker S.E."/>
            <person name="Pomraning K.R."/>
        </authorList>
    </citation>
    <scope>NUCLEOTIDE SEQUENCE [LARGE SCALE GENOMIC DNA]</scope>
    <source>
        <strain evidence="2">CBS 7786</strain>
    </source>
</reference>
<gene>
    <name evidence="1" type="ORF">V1525DRAFT_432502</name>
</gene>
<protein>
    <submittedName>
        <fullName evidence="1">Pyridoxal phosphate-dependent transferase</fullName>
    </submittedName>
</protein>
<sequence length="437" mass="47219">MTKETPAQGGSLDVHVSSSRMALEYEAAYSAHNYHPLPVVFSTAKGAHVYDPEGNDYLDFLSAYSAVNQGHCHPKIIKALTDQAQKLTLSSRAFSNDVFPEFAKYITEYFGYEMMLPMNTGAEAVETGLKLARKWGYRKKGIPTGEAIILTAADNFHGRTLGVISMSTDAEARDNYGPYLQNVGPVVPGTKKLIRFNHVEDIEDALNAVGDKVAAFLVEPIQGEAGVVVPDDDYLPRVAELCKKHNVLLICDEIQTGIARTGKMLCSEHYGVKPDIVLLGKAISGGVLPVSAVLSSKEIMLCIEPGTHGSTYGGNPLASAVSIAALEVVREENLVERAVNLGERFVTSLKALEGGVIKEVRGKGLLTAIVIDNAKANGRTAWDLCLLLKSRGLLTKPTHENIIRLAPPLVISEQDLDKGIEIIKDAVRDLGTAEIKE</sequence>
<comment type="caution">
    <text evidence="1">The sequence shown here is derived from an EMBL/GenBank/DDBJ whole genome shotgun (WGS) entry which is preliminary data.</text>
</comment>
<keyword evidence="2" id="KW-1185">Reference proteome</keyword>
<evidence type="ECO:0000313" key="1">
    <source>
        <dbReference type="EMBL" id="KAK9237727.1"/>
    </source>
</evidence>
<dbReference type="Proteomes" id="UP001433508">
    <property type="component" value="Unassembled WGS sequence"/>
</dbReference>
<accession>A0ACC3T3S7</accession>
<keyword evidence="1" id="KW-0808">Transferase</keyword>
<organism evidence="1 2">
    <name type="scientific">Lipomyces kononenkoae</name>
    <name type="common">Yeast</name>
    <dbReference type="NCBI Taxonomy" id="34357"/>
    <lineage>
        <taxon>Eukaryota</taxon>
        <taxon>Fungi</taxon>
        <taxon>Dikarya</taxon>
        <taxon>Ascomycota</taxon>
        <taxon>Saccharomycotina</taxon>
        <taxon>Lipomycetes</taxon>
        <taxon>Lipomycetales</taxon>
        <taxon>Lipomycetaceae</taxon>
        <taxon>Lipomyces</taxon>
    </lineage>
</organism>
<name>A0ACC3T3S7_LIPKO</name>